<proteinExistence type="predicted"/>
<feature type="region of interest" description="Disordered" evidence="1">
    <location>
        <begin position="206"/>
        <end position="252"/>
    </location>
</feature>
<dbReference type="OrthoDB" id="1726258at2759"/>
<organism evidence="2 3">
    <name type="scientific">Cuscuta europaea</name>
    <name type="common">European dodder</name>
    <dbReference type="NCBI Taxonomy" id="41803"/>
    <lineage>
        <taxon>Eukaryota</taxon>
        <taxon>Viridiplantae</taxon>
        <taxon>Streptophyta</taxon>
        <taxon>Embryophyta</taxon>
        <taxon>Tracheophyta</taxon>
        <taxon>Spermatophyta</taxon>
        <taxon>Magnoliopsida</taxon>
        <taxon>eudicotyledons</taxon>
        <taxon>Gunneridae</taxon>
        <taxon>Pentapetalae</taxon>
        <taxon>asterids</taxon>
        <taxon>lamiids</taxon>
        <taxon>Solanales</taxon>
        <taxon>Convolvulaceae</taxon>
        <taxon>Cuscuteae</taxon>
        <taxon>Cuscuta</taxon>
        <taxon>Cuscuta subgen. Cuscuta</taxon>
    </lineage>
</organism>
<feature type="compositionally biased region" description="Basic and acidic residues" evidence="1">
    <location>
        <begin position="236"/>
        <end position="246"/>
    </location>
</feature>
<name>A0A9P1E4K0_CUSEU</name>
<accession>A0A9P1E4K0</accession>
<dbReference type="Proteomes" id="UP001152484">
    <property type="component" value="Unassembled WGS sequence"/>
</dbReference>
<evidence type="ECO:0000313" key="2">
    <source>
        <dbReference type="EMBL" id="CAH9079743.1"/>
    </source>
</evidence>
<evidence type="ECO:0000256" key="1">
    <source>
        <dbReference type="SAM" id="MobiDB-lite"/>
    </source>
</evidence>
<gene>
    <name evidence="2" type="ORF">CEURO_LOCUS7215</name>
</gene>
<sequence length="252" mass="28736">MKSRLPSSAWGYAIMHAANLIRLRPTAYHKFSPLQLISGKEPNISHIKIFGCSVYVPIAPPYRTKMGPQRRLRIYVGFKSPSIINYLEPMTRDLFPALGGDNKEMDPRTKDITWNATDLSFLDSRTNACEQEIQKIIHLQSVANQLPDAFTDSKKVTKSHTPAMNTPSRIEIPVEISERTLANESMIRKKRGRPLGSRDLKPRKFKKQDVVCDAKEVQPSQEENEHYDNIGIEDNINNKDTSKEDPITFEEV</sequence>
<dbReference type="AlphaFoldDB" id="A0A9P1E4K0"/>
<dbReference type="EMBL" id="CAMAPE010000011">
    <property type="protein sequence ID" value="CAH9079743.1"/>
    <property type="molecule type" value="Genomic_DNA"/>
</dbReference>
<comment type="caution">
    <text evidence="2">The sequence shown here is derived from an EMBL/GenBank/DDBJ whole genome shotgun (WGS) entry which is preliminary data.</text>
</comment>
<keyword evidence="3" id="KW-1185">Reference proteome</keyword>
<protein>
    <recommendedName>
        <fullName evidence="4">Retrovirus-related Pol polyprotein from transposon TNT 1-94</fullName>
    </recommendedName>
</protein>
<feature type="compositionally biased region" description="Basic and acidic residues" evidence="1">
    <location>
        <begin position="206"/>
        <end position="216"/>
    </location>
</feature>
<evidence type="ECO:0000313" key="3">
    <source>
        <dbReference type="Proteomes" id="UP001152484"/>
    </source>
</evidence>
<reference evidence="2" key="1">
    <citation type="submission" date="2022-07" db="EMBL/GenBank/DDBJ databases">
        <authorList>
            <person name="Macas J."/>
            <person name="Novak P."/>
            <person name="Neumann P."/>
        </authorList>
    </citation>
    <scope>NUCLEOTIDE SEQUENCE</scope>
</reference>
<evidence type="ECO:0008006" key="4">
    <source>
        <dbReference type="Google" id="ProtNLM"/>
    </source>
</evidence>
<feature type="non-terminal residue" evidence="2">
    <location>
        <position position="252"/>
    </location>
</feature>